<feature type="transmembrane region" description="Helical" evidence="9">
    <location>
        <begin position="1154"/>
        <end position="1180"/>
    </location>
</feature>
<comment type="caution">
    <text evidence="11">The sequence shown here is derived from an EMBL/GenBank/DDBJ whole genome shotgun (WGS) entry which is preliminary data.</text>
</comment>
<dbReference type="PROSITE" id="PS50268">
    <property type="entry name" value="CADHERIN_2"/>
    <property type="match status" value="10"/>
</dbReference>
<reference evidence="11 12" key="1">
    <citation type="submission" date="2022-05" db="EMBL/GenBank/DDBJ databases">
        <authorList>
            <consortium name="Genoscope - CEA"/>
            <person name="William W."/>
        </authorList>
    </citation>
    <scope>NUCLEOTIDE SEQUENCE [LARGE SCALE GENOMIC DNA]</scope>
</reference>
<dbReference type="SUPFAM" id="SSF49313">
    <property type="entry name" value="Cadherin-like"/>
    <property type="match status" value="10"/>
</dbReference>
<feature type="compositionally biased region" description="Basic and acidic residues" evidence="8">
    <location>
        <begin position="1409"/>
        <end position="1418"/>
    </location>
</feature>
<feature type="non-terminal residue" evidence="11">
    <location>
        <position position="1"/>
    </location>
</feature>
<dbReference type="EMBL" id="CALNXK010000097">
    <property type="protein sequence ID" value="CAH3153822.1"/>
    <property type="molecule type" value="Genomic_DNA"/>
</dbReference>
<feature type="domain" description="Cadherin" evidence="10">
    <location>
        <begin position="946"/>
        <end position="1063"/>
    </location>
</feature>
<feature type="domain" description="Cadherin" evidence="10">
    <location>
        <begin position="176"/>
        <end position="279"/>
    </location>
</feature>
<organism evidence="11 12">
    <name type="scientific">Porites lobata</name>
    <dbReference type="NCBI Taxonomy" id="104759"/>
    <lineage>
        <taxon>Eukaryota</taxon>
        <taxon>Metazoa</taxon>
        <taxon>Cnidaria</taxon>
        <taxon>Anthozoa</taxon>
        <taxon>Hexacorallia</taxon>
        <taxon>Scleractinia</taxon>
        <taxon>Fungiina</taxon>
        <taxon>Poritidae</taxon>
        <taxon>Porites</taxon>
    </lineage>
</organism>
<dbReference type="CDD" id="cd11304">
    <property type="entry name" value="Cadherin_repeat"/>
    <property type="match status" value="10"/>
</dbReference>
<dbReference type="Pfam" id="PF00028">
    <property type="entry name" value="Cadherin"/>
    <property type="match status" value="8"/>
</dbReference>
<evidence type="ECO:0000313" key="12">
    <source>
        <dbReference type="Proteomes" id="UP001159405"/>
    </source>
</evidence>
<feature type="domain" description="Cadherin" evidence="10">
    <location>
        <begin position="12"/>
        <end position="72"/>
    </location>
</feature>
<evidence type="ECO:0000256" key="1">
    <source>
        <dbReference type="ARBA" id="ARBA00004370"/>
    </source>
</evidence>
<evidence type="ECO:0000259" key="10">
    <source>
        <dbReference type="PROSITE" id="PS50268"/>
    </source>
</evidence>
<feature type="domain" description="Cadherin" evidence="10">
    <location>
        <begin position="723"/>
        <end position="830"/>
    </location>
</feature>
<keyword evidence="2 9" id="KW-0812">Transmembrane</keyword>
<evidence type="ECO:0000313" key="11">
    <source>
        <dbReference type="EMBL" id="CAH3153822.1"/>
    </source>
</evidence>
<evidence type="ECO:0000256" key="5">
    <source>
        <dbReference type="ARBA" id="ARBA00022989"/>
    </source>
</evidence>
<keyword evidence="5 9" id="KW-1133">Transmembrane helix</keyword>
<gene>
    <name evidence="11" type="ORF">PLOB_00049746</name>
</gene>
<evidence type="ECO:0000256" key="3">
    <source>
        <dbReference type="ARBA" id="ARBA00022737"/>
    </source>
</evidence>
<keyword evidence="3" id="KW-0677">Repeat</keyword>
<feature type="compositionally biased region" description="Basic and acidic residues" evidence="8">
    <location>
        <begin position="1331"/>
        <end position="1377"/>
    </location>
</feature>
<dbReference type="InterPro" id="IPR002126">
    <property type="entry name" value="Cadherin-like_dom"/>
</dbReference>
<dbReference type="SMART" id="SM00112">
    <property type="entry name" value="CA"/>
    <property type="match status" value="10"/>
</dbReference>
<keyword evidence="4 7" id="KW-0106">Calcium</keyword>
<dbReference type="InterPro" id="IPR020894">
    <property type="entry name" value="Cadherin_CS"/>
</dbReference>
<evidence type="ECO:0000256" key="9">
    <source>
        <dbReference type="SAM" id="Phobius"/>
    </source>
</evidence>
<dbReference type="PANTHER" id="PTHR24026">
    <property type="entry name" value="FAT ATYPICAL CADHERIN-RELATED"/>
    <property type="match status" value="1"/>
</dbReference>
<dbReference type="Proteomes" id="UP001159405">
    <property type="component" value="Unassembled WGS sequence"/>
</dbReference>
<feature type="region of interest" description="Disordered" evidence="8">
    <location>
        <begin position="1313"/>
        <end position="1384"/>
    </location>
</feature>
<feature type="domain" description="Cadherin" evidence="10">
    <location>
        <begin position="73"/>
        <end position="175"/>
    </location>
</feature>
<proteinExistence type="predicted"/>
<feature type="domain" description="Cadherin" evidence="10">
    <location>
        <begin position="280"/>
        <end position="388"/>
    </location>
</feature>
<evidence type="ECO:0000256" key="2">
    <source>
        <dbReference type="ARBA" id="ARBA00022692"/>
    </source>
</evidence>
<name>A0ABN8Q2S9_9CNID</name>
<comment type="subcellular location">
    <subcellularLocation>
        <location evidence="1">Membrane</location>
    </subcellularLocation>
</comment>
<evidence type="ECO:0000256" key="8">
    <source>
        <dbReference type="SAM" id="MobiDB-lite"/>
    </source>
</evidence>
<dbReference type="Gene3D" id="2.60.40.60">
    <property type="entry name" value="Cadherins"/>
    <property type="match status" value="10"/>
</dbReference>
<dbReference type="PANTHER" id="PTHR24026:SF133">
    <property type="entry name" value="CADHERIN-RELATED FAMILY MEMBER 2"/>
    <property type="match status" value="1"/>
</dbReference>
<feature type="domain" description="Cadherin" evidence="10">
    <location>
        <begin position="389"/>
        <end position="491"/>
    </location>
</feature>
<protein>
    <recommendedName>
        <fullName evidence="10">Cadherin domain-containing protein</fullName>
    </recommendedName>
</protein>
<feature type="domain" description="Cadherin" evidence="10">
    <location>
        <begin position="507"/>
        <end position="597"/>
    </location>
</feature>
<evidence type="ECO:0000256" key="4">
    <source>
        <dbReference type="ARBA" id="ARBA00022837"/>
    </source>
</evidence>
<feature type="region of interest" description="Disordered" evidence="8">
    <location>
        <begin position="1400"/>
        <end position="1430"/>
    </location>
</feature>
<accession>A0ABN8Q2S9</accession>
<keyword evidence="12" id="KW-1185">Reference proteome</keyword>
<feature type="domain" description="Cadherin" evidence="10">
    <location>
        <begin position="831"/>
        <end position="945"/>
    </location>
</feature>
<dbReference type="InterPro" id="IPR015919">
    <property type="entry name" value="Cadherin-like_sf"/>
</dbReference>
<evidence type="ECO:0000256" key="6">
    <source>
        <dbReference type="ARBA" id="ARBA00023136"/>
    </source>
</evidence>
<dbReference type="PRINTS" id="PR00205">
    <property type="entry name" value="CADHERIN"/>
</dbReference>
<dbReference type="PROSITE" id="PS00232">
    <property type="entry name" value="CADHERIN_1"/>
    <property type="match status" value="3"/>
</dbReference>
<sequence length="1469" mass="162639">QIFFVILLFCQDGMFKLKDSYQCSVLVAKVLDFESKSSYLLNITASNYQSGFSNWTTLTISVRDEDDLPARFSSLDYTGFVTEDAAVGTSVLRVTASDQDKLNASVTYEIVKSTNEQGLFIINASSGVVSLNGTLDRESKQEYRLKVLARSTFHLPDHATAVIHVNDTNDNRPVFMDYSYSFLIGENAGVGAIVGLVKAADTDKGDNAAFSYSLRGGKDRFIVDRHTGVIAVNGTLDREKQENFSFLVIAKETLSSEKYSSNVTVVVNVKDRNDNSPLFVKPFYNVTLKEELPPGTPVVQVLANDSDILGNAVIVYTLVPDVNNHYLAFDINKDNGSITTAKQLDREDISEYLLMVKAEDSASQDQTRSSTVSVEVSLKDINDNDPTFDRPSYTVTISEATDMNTTILTVKATDRDVGKNSKICFTLTDGNVGNVFSINHSSGNICVAKKLDREMVEDYSLVITATDGGNKSTSVNVSILVSDFNDNFPQFTSTDGYQFTVVEATAGLLVGSVKANDSDSGDNAQIVYSLVSTPTSNSFRINSSTGEIFTNEALDREVVNTHLLIVQARDMGVPQLQSTAVRVSITVTDVNDNVPRFFEAQPKLNTAKNDLLCGKYNRTHYYEFRVEDLTPANAKIGRVKSVDKDEDLNAKTFYRIQGNYSEVFSIERETGVIRTNRQLRRAENATYILTVVAENSLASPQLSSNVTVYVFVYDVSDQTPQFTQSEYKAMVAESVTAGTTVIKINVTKNDKAAFIFKILHDQTSAGSRKFVIEPETGVITVQGELDRETIANYTLKVQAKVLNTDLPGVFSNIVPVFINIIDVDDNVPRFVNRSYRFIARELSRVGDVIGQVKAVDKDSVKQTKVFYVIARGNEKGLFNISEDLGTIQVFQTLERDANSTFHLIIQARDAHVGNELRKRRDQGDVFDEVTTTIEVQDENNNRPVFTQNIFIGGFLEREATEKQIVADVKALDNDFGVYGSIKYSIVYEQDPGIFSLSPLTGEVTLTNPSSLVAGKEQYVLAISAADNLAIAPYNSVKENASVRIFVLTNSKELSLEIGIHPEFAKEKTDEMKSMLQNLTGAKVIINDILETGGGKSIVYFHVIDDSSLYVLDQSDFISRLLNNTNLINGVFKKWNIHIPSDGSAEMSTGTRKEFSAVIAAMLVLSIGIGVAGIIGIVIACRKKKREKTIYKTTDTRQLSFPLATAWHSGDIPGIEAFIDAKAEETPRSLRAPNKYTVQREQAVPGCSSLLRTPLRSSKTYQVNKELKKDPEKQRTVAMNHYESAENPSNVFRKCEEVFETVYSEVGDPTMTAGDVESYNNVGFEPENGTVEEQRGERRPLEISVEEKPEKEYENADKREGSGKDRRVRFDLRGLKEKKQQKKRQLPMGQIPDIIVITEEGRRGGNSKMENNEERRAVDNESDDDNLPADITSVFNDTSAIGKEISNLAENPVSAHSSVISDEEGTVVEI</sequence>
<evidence type="ECO:0000256" key="7">
    <source>
        <dbReference type="PROSITE-ProRule" id="PRU00043"/>
    </source>
</evidence>
<feature type="domain" description="Cadherin" evidence="10">
    <location>
        <begin position="618"/>
        <end position="722"/>
    </location>
</feature>
<keyword evidence="6 9" id="KW-0472">Membrane</keyword>